<protein>
    <submittedName>
        <fullName evidence="1">Uncharacterized protein</fullName>
    </submittedName>
</protein>
<keyword evidence="2" id="KW-1185">Reference proteome</keyword>
<gene>
    <name evidence="1" type="ORF">SLEP1_g41168</name>
</gene>
<comment type="caution">
    <text evidence="1">The sequence shown here is derived from an EMBL/GenBank/DDBJ whole genome shotgun (WGS) entry which is preliminary data.</text>
</comment>
<sequence>MLKSQLLMVSKVQRRKPLSFPWFDQTKPIKEVGFPSDCRRMNVAATQVSMTQKHLLMDS</sequence>
<reference evidence="1 2" key="1">
    <citation type="journal article" date="2021" name="Commun. Biol.">
        <title>The genome of Shorea leprosula (Dipterocarpaceae) highlights the ecological relevance of drought in aseasonal tropical rainforests.</title>
        <authorList>
            <person name="Ng K.K.S."/>
            <person name="Kobayashi M.J."/>
            <person name="Fawcett J.A."/>
            <person name="Hatakeyama M."/>
            <person name="Paape T."/>
            <person name="Ng C.H."/>
            <person name="Ang C.C."/>
            <person name="Tnah L.H."/>
            <person name="Lee C.T."/>
            <person name="Nishiyama T."/>
            <person name="Sese J."/>
            <person name="O'Brien M.J."/>
            <person name="Copetti D."/>
            <person name="Mohd Noor M.I."/>
            <person name="Ong R.C."/>
            <person name="Putra M."/>
            <person name="Sireger I.Z."/>
            <person name="Indrioko S."/>
            <person name="Kosugi Y."/>
            <person name="Izuno A."/>
            <person name="Isagi Y."/>
            <person name="Lee S.L."/>
            <person name="Shimizu K.K."/>
        </authorList>
    </citation>
    <scope>NUCLEOTIDE SEQUENCE [LARGE SCALE GENOMIC DNA]</scope>
    <source>
        <strain evidence="1">214</strain>
    </source>
</reference>
<evidence type="ECO:0000313" key="2">
    <source>
        <dbReference type="Proteomes" id="UP001054252"/>
    </source>
</evidence>
<proteinExistence type="predicted"/>
<organism evidence="1 2">
    <name type="scientific">Rubroshorea leprosula</name>
    <dbReference type="NCBI Taxonomy" id="152421"/>
    <lineage>
        <taxon>Eukaryota</taxon>
        <taxon>Viridiplantae</taxon>
        <taxon>Streptophyta</taxon>
        <taxon>Embryophyta</taxon>
        <taxon>Tracheophyta</taxon>
        <taxon>Spermatophyta</taxon>
        <taxon>Magnoliopsida</taxon>
        <taxon>eudicotyledons</taxon>
        <taxon>Gunneridae</taxon>
        <taxon>Pentapetalae</taxon>
        <taxon>rosids</taxon>
        <taxon>malvids</taxon>
        <taxon>Malvales</taxon>
        <taxon>Dipterocarpaceae</taxon>
        <taxon>Rubroshorea</taxon>
    </lineage>
</organism>
<dbReference type="AlphaFoldDB" id="A0AAV5L6K0"/>
<dbReference type="Proteomes" id="UP001054252">
    <property type="component" value="Unassembled WGS sequence"/>
</dbReference>
<name>A0AAV5L6K0_9ROSI</name>
<evidence type="ECO:0000313" key="1">
    <source>
        <dbReference type="EMBL" id="GKV32574.1"/>
    </source>
</evidence>
<dbReference type="EMBL" id="BPVZ01000096">
    <property type="protein sequence ID" value="GKV32574.1"/>
    <property type="molecule type" value="Genomic_DNA"/>
</dbReference>
<accession>A0AAV5L6K0</accession>